<organism evidence="2 3">
    <name type="scientific">Eumeta variegata</name>
    <name type="common">Bagworm moth</name>
    <name type="synonym">Eumeta japonica</name>
    <dbReference type="NCBI Taxonomy" id="151549"/>
    <lineage>
        <taxon>Eukaryota</taxon>
        <taxon>Metazoa</taxon>
        <taxon>Ecdysozoa</taxon>
        <taxon>Arthropoda</taxon>
        <taxon>Hexapoda</taxon>
        <taxon>Insecta</taxon>
        <taxon>Pterygota</taxon>
        <taxon>Neoptera</taxon>
        <taxon>Endopterygota</taxon>
        <taxon>Lepidoptera</taxon>
        <taxon>Glossata</taxon>
        <taxon>Ditrysia</taxon>
        <taxon>Tineoidea</taxon>
        <taxon>Psychidae</taxon>
        <taxon>Oiketicinae</taxon>
        <taxon>Eumeta</taxon>
    </lineage>
</organism>
<dbReference type="Proteomes" id="UP000299102">
    <property type="component" value="Unassembled WGS sequence"/>
</dbReference>
<evidence type="ECO:0000256" key="1">
    <source>
        <dbReference type="SAM" id="MobiDB-lite"/>
    </source>
</evidence>
<reference evidence="2 3" key="1">
    <citation type="journal article" date="2019" name="Commun. Biol.">
        <title>The bagworm genome reveals a unique fibroin gene that provides high tensile strength.</title>
        <authorList>
            <person name="Kono N."/>
            <person name="Nakamura H."/>
            <person name="Ohtoshi R."/>
            <person name="Tomita M."/>
            <person name="Numata K."/>
            <person name="Arakawa K."/>
        </authorList>
    </citation>
    <scope>NUCLEOTIDE SEQUENCE [LARGE SCALE GENOMIC DNA]</scope>
</reference>
<protein>
    <submittedName>
        <fullName evidence="2">Uncharacterized protein</fullName>
    </submittedName>
</protein>
<feature type="compositionally biased region" description="Basic and acidic residues" evidence="1">
    <location>
        <begin position="43"/>
        <end position="66"/>
    </location>
</feature>
<dbReference type="EMBL" id="BGZK01002306">
    <property type="protein sequence ID" value="GBP92754.1"/>
    <property type="molecule type" value="Genomic_DNA"/>
</dbReference>
<keyword evidence="3" id="KW-1185">Reference proteome</keyword>
<dbReference type="AlphaFoldDB" id="A0A4C2A0G2"/>
<gene>
    <name evidence="2" type="ORF">EVAR_64364_1</name>
</gene>
<sequence length="94" mass="10499">MERGAESRADNGSVQNREWAKIEYDQGTKIRIEIMTAIGNESETNRRWGQDRGRDPQRNSNQDRARAASIERAVGKPRLEGRSGAPSAVVGAFR</sequence>
<proteinExistence type="predicted"/>
<feature type="region of interest" description="Disordered" evidence="1">
    <location>
        <begin position="40"/>
        <end position="94"/>
    </location>
</feature>
<comment type="caution">
    <text evidence="2">The sequence shown here is derived from an EMBL/GenBank/DDBJ whole genome shotgun (WGS) entry which is preliminary data.</text>
</comment>
<name>A0A4C2A0G2_EUMVA</name>
<evidence type="ECO:0000313" key="3">
    <source>
        <dbReference type="Proteomes" id="UP000299102"/>
    </source>
</evidence>
<accession>A0A4C2A0G2</accession>
<evidence type="ECO:0000313" key="2">
    <source>
        <dbReference type="EMBL" id="GBP92754.1"/>
    </source>
</evidence>